<feature type="region of interest" description="Disordered" evidence="3">
    <location>
        <begin position="1"/>
        <end position="29"/>
    </location>
</feature>
<evidence type="ECO:0000256" key="2">
    <source>
        <dbReference type="ARBA" id="ARBA00022795"/>
    </source>
</evidence>
<reference evidence="4 5" key="1">
    <citation type="journal article" date="2006" name="J. Bacteriol.">
        <title>Complete genome sequence of the dehalorespiring bacterium Desulfitobacterium hafniense Y51 and comparison with Dehalococcoides ethenogenes 195.</title>
        <authorList>
            <person name="Nonaka H."/>
            <person name="Keresztes G."/>
            <person name="Shinoda Y."/>
            <person name="Ikenaga Y."/>
            <person name="Abe M."/>
            <person name="Naito K."/>
            <person name="Inatomi K."/>
            <person name="Furukawa K."/>
            <person name="Inui M."/>
            <person name="Yukawa H."/>
        </authorList>
    </citation>
    <scope>NUCLEOTIDE SEQUENCE [LARGE SCALE GENOMIC DNA]</scope>
    <source>
        <strain evidence="4 5">Y51</strain>
    </source>
</reference>
<dbReference type="HOGENOM" id="CLU_047535_1_4_9"/>
<sequence>MGNTVDTNYNDYSKYSSTSESKQSSAVSDATKEVLGKDDFLKLLVAELTNQDPLSPMDNKDMITQMAQFSSLEQMNNMSKSMENLVGAFGALFQNSLLSQGAAMIGKYVAGLNTEGKIVEGLVQSVQWLDGNPQLVVLLDDGKYSAIEMNEIISVSDEKKLPDPGETDPDKTDPKDGTGDDNNPEDTNHEMNV</sequence>
<evidence type="ECO:0000313" key="5">
    <source>
        <dbReference type="Proteomes" id="UP000001946"/>
    </source>
</evidence>
<dbReference type="KEGG" id="dsy:DSY2965"/>
<accession>Q24T88</accession>
<organism evidence="4 5">
    <name type="scientific">Desulfitobacterium hafniense (strain Y51)</name>
    <dbReference type="NCBI Taxonomy" id="138119"/>
    <lineage>
        <taxon>Bacteria</taxon>
        <taxon>Bacillati</taxon>
        <taxon>Bacillota</taxon>
        <taxon>Clostridia</taxon>
        <taxon>Eubacteriales</taxon>
        <taxon>Desulfitobacteriaceae</taxon>
        <taxon>Desulfitobacterium</taxon>
    </lineage>
</organism>
<evidence type="ECO:0008006" key="6">
    <source>
        <dbReference type="Google" id="ProtNLM"/>
    </source>
</evidence>
<keyword evidence="2" id="KW-1005">Bacterial flagellum biogenesis</keyword>
<gene>
    <name evidence="4" type="ordered locus">DSY2965</name>
</gene>
<dbReference type="RefSeq" id="WP_011460741.1">
    <property type="nucleotide sequence ID" value="NC_007907.1"/>
</dbReference>
<evidence type="ECO:0000313" key="4">
    <source>
        <dbReference type="EMBL" id="BAE84754.1"/>
    </source>
</evidence>
<feature type="region of interest" description="Disordered" evidence="3">
    <location>
        <begin position="154"/>
        <end position="193"/>
    </location>
</feature>
<dbReference type="STRING" id="138119.DSY2965"/>
<dbReference type="Pfam" id="PF03963">
    <property type="entry name" value="FlgD"/>
    <property type="match status" value="1"/>
</dbReference>
<feature type="compositionally biased region" description="Polar residues" evidence="3">
    <location>
        <begin position="1"/>
        <end position="11"/>
    </location>
</feature>
<keyword evidence="5" id="KW-1185">Reference proteome</keyword>
<proteinExistence type="inferred from homology"/>
<evidence type="ECO:0000256" key="1">
    <source>
        <dbReference type="ARBA" id="ARBA00010577"/>
    </source>
</evidence>
<dbReference type="Proteomes" id="UP000001946">
    <property type="component" value="Chromosome"/>
</dbReference>
<comment type="similarity">
    <text evidence="1">Belongs to the FlgD family.</text>
</comment>
<dbReference type="AlphaFoldDB" id="Q24T88"/>
<feature type="compositionally biased region" description="Basic and acidic residues" evidence="3">
    <location>
        <begin position="156"/>
        <end position="178"/>
    </location>
</feature>
<dbReference type="GO" id="GO:0044781">
    <property type="term" value="P:bacterial-type flagellum organization"/>
    <property type="evidence" value="ECO:0007669"/>
    <property type="project" value="UniProtKB-KW"/>
</dbReference>
<dbReference type="EMBL" id="AP008230">
    <property type="protein sequence ID" value="BAE84754.1"/>
    <property type="molecule type" value="Genomic_DNA"/>
</dbReference>
<dbReference type="InterPro" id="IPR005648">
    <property type="entry name" value="FlgD"/>
</dbReference>
<name>Q24T88_DESHY</name>
<dbReference type="eggNOG" id="COG1843">
    <property type="taxonomic scope" value="Bacteria"/>
</dbReference>
<evidence type="ECO:0000256" key="3">
    <source>
        <dbReference type="SAM" id="MobiDB-lite"/>
    </source>
</evidence>
<feature type="compositionally biased region" description="Low complexity" evidence="3">
    <location>
        <begin position="13"/>
        <end position="28"/>
    </location>
</feature>
<protein>
    <recommendedName>
        <fullName evidence="6">Flagellar hook capping protein</fullName>
    </recommendedName>
</protein>